<proteinExistence type="predicted"/>
<name>A0A8H6U988_9PEZI</name>
<comment type="caution">
    <text evidence="2">The sequence shown here is derived from an EMBL/GenBank/DDBJ whole genome shotgun (WGS) entry which is preliminary data.</text>
</comment>
<keyword evidence="3" id="KW-1185">Reference proteome</keyword>
<feature type="compositionally biased region" description="Polar residues" evidence="1">
    <location>
        <begin position="187"/>
        <end position="204"/>
    </location>
</feature>
<evidence type="ECO:0000313" key="3">
    <source>
        <dbReference type="Proteomes" id="UP000639643"/>
    </source>
</evidence>
<sequence length="229" mass="25054">MWYSVSTALTLESWKVLSMMFPTEIEQAAKPARTYLGSPARWCGGRCGALSQPSKARPIAIAIPMGRRAPFTFPSTTSALVSDHPPSRRQLPYLSLDPVFPSAATVLRPLYRNLIQLLKDGGSRQNTSLLRISTLLVSLFLLCSRLSRPRRPGNPDQQPAQDNMSGSSEDPWHLPANTPSKEARTTARFSISPGTSGVTESQNMRPPYYQATGGLDSAAPRPVLDAMDR</sequence>
<feature type="compositionally biased region" description="Polar residues" evidence="1">
    <location>
        <begin position="155"/>
        <end position="168"/>
    </location>
</feature>
<dbReference type="Proteomes" id="UP000639643">
    <property type="component" value="Unassembled WGS sequence"/>
</dbReference>
<feature type="region of interest" description="Disordered" evidence="1">
    <location>
        <begin position="148"/>
        <end position="229"/>
    </location>
</feature>
<organism evidence="2 3">
    <name type="scientific">Colletotrichum musicola</name>
    <dbReference type="NCBI Taxonomy" id="2175873"/>
    <lineage>
        <taxon>Eukaryota</taxon>
        <taxon>Fungi</taxon>
        <taxon>Dikarya</taxon>
        <taxon>Ascomycota</taxon>
        <taxon>Pezizomycotina</taxon>
        <taxon>Sordariomycetes</taxon>
        <taxon>Hypocreomycetidae</taxon>
        <taxon>Glomerellales</taxon>
        <taxon>Glomerellaceae</taxon>
        <taxon>Colletotrichum</taxon>
        <taxon>Colletotrichum orchidearum species complex</taxon>
    </lineage>
</organism>
<evidence type="ECO:0000313" key="2">
    <source>
        <dbReference type="EMBL" id="KAF6844916.1"/>
    </source>
</evidence>
<evidence type="ECO:0000256" key="1">
    <source>
        <dbReference type="SAM" id="MobiDB-lite"/>
    </source>
</evidence>
<reference evidence="2" key="1">
    <citation type="journal article" date="2020" name="Phytopathology">
        <title>Genome Sequence Resources of Colletotrichum truncatum, C. plurivorum, C. musicola, and C. sojae: Four Species Pathogenic to Soybean (Glycine max).</title>
        <authorList>
            <person name="Rogerio F."/>
            <person name="Boufleur T.R."/>
            <person name="Ciampi-Guillardi M."/>
            <person name="Sukno S.A."/>
            <person name="Thon M.R."/>
            <person name="Massola Junior N.S."/>
            <person name="Baroncelli R."/>
        </authorList>
    </citation>
    <scope>NUCLEOTIDE SEQUENCE</scope>
    <source>
        <strain evidence="2">LFN0074</strain>
    </source>
</reference>
<dbReference type="EMBL" id="WIGM01000008">
    <property type="protein sequence ID" value="KAF6844916.1"/>
    <property type="molecule type" value="Genomic_DNA"/>
</dbReference>
<protein>
    <submittedName>
        <fullName evidence="2">Uncharacterized protein</fullName>
    </submittedName>
</protein>
<dbReference type="AlphaFoldDB" id="A0A8H6U988"/>
<accession>A0A8H6U988</accession>
<gene>
    <name evidence="2" type="ORF">CMUS01_00582</name>
</gene>